<evidence type="ECO:0000313" key="2">
    <source>
        <dbReference type="EMBL" id="PTI76044.1"/>
    </source>
</evidence>
<comment type="caution">
    <text evidence="2">The sequence shown here is derived from an EMBL/GenBank/DDBJ whole genome shotgun (WGS) entry which is preliminary data.</text>
</comment>
<name>A0A9Q6HQ78_9STAP</name>
<evidence type="ECO:0000313" key="3">
    <source>
        <dbReference type="Proteomes" id="UP000241960"/>
    </source>
</evidence>
<dbReference type="Gene3D" id="3.40.630.30">
    <property type="match status" value="1"/>
</dbReference>
<dbReference type="SUPFAM" id="SSF55729">
    <property type="entry name" value="Acyl-CoA N-acyltransferases (Nat)"/>
    <property type="match status" value="1"/>
</dbReference>
<reference evidence="2 3" key="1">
    <citation type="journal article" date="2016" name="Front. Microbiol.">
        <title>Comprehensive Phylogenetic Analysis of Bovine Non-aureus Staphylococci Species Based on Whole-Genome Sequencing.</title>
        <authorList>
            <person name="Naushad S."/>
            <person name="Barkema H.W."/>
            <person name="Luby C."/>
            <person name="Condas L.A."/>
            <person name="Nobrega D.B."/>
            <person name="Carson D.A."/>
            <person name="De Buck J."/>
        </authorList>
    </citation>
    <scope>NUCLEOTIDE SEQUENCE [LARGE SCALE GENOMIC DNA]</scope>
    <source>
        <strain evidence="2 3">SNUC 1231</strain>
    </source>
</reference>
<dbReference type="AlphaFoldDB" id="A0A9Q6HQ78"/>
<dbReference type="InterPro" id="IPR000182">
    <property type="entry name" value="GNAT_dom"/>
</dbReference>
<dbReference type="PANTHER" id="PTHR43233">
    <property type="entry name" value="FAMILY N-ACETYLTRANSFERASE, PUTATIVE (AFU_ORTHOLOGUE AFUA_6G03350)-RELATED"/>
    <property type="match status" value="1"/>
</dbReference>
<dbReference type="GO" id="GO:0016747">
    <property type="term" value="F:acyltransferase activity, transferring groups other than amino-acyl groups"/>
    <property type="evidence" value="ECO:0007669"/>
    <property type="project" value="InterPro"/>
</dbReference>
<dbReference type="Proteomes" id="UP000241960">
    <property type="component" value="Unassembled WGS sequence"/>
</dbReference>
<sequence>MVEIKHEPPTVSNYRNLRKIAGLSEKSQAAAEKGLANACFNVTVYDNQLLIGMGRVIGDGGTAFQIIDIAVDPNYQGMGYGKTIMNHVMAYIYSVAESGTYVSLMADYPADKLYAQYGFITTEPYSGGMYRKY</sequence>
<dbReference type="PANTHER" id="PTHR43233:SF1">
    <property type="entry name" value="FAMILY N-ACETYLTRANSFERASE, PUTATIVE (AFU_ORTHOLOGUE AFUA_6G03350)-RELATED"/>
    <property type="match status" value="1"/>
</dbReference>
<dbReference type="InterPro" id="IPR016181">
    <property type="entry name" value="Acyl_CoA_acyltransferase"/>
</dbReference>
<dbReference type="CDD" id="cd04301">
    <property type="entry name" value="NAT_SF"/>
    <property type="match status" value="1"/>
</dbReference>
<protein>
    <submittedName>
        <fullName evidence="2">N-acetyltransferase</fullName>
    </submittedName>
</protein>
<evidence type="ECO:0000259" key="1">
    <source>
        <dbReference type="PROSITE" id="PS51186"/>
    </source>
</evidence>
<dbReference type="EMBL" id="PZFQ01000014">
    <property type="protein sequence ID" value="PTI76044.1"/>
    <property type="molecule type" value="Genomic_DNA"/>
</dbReference>
<proteinExistence type="predicted"/>
<dbReference type="InterPro" id="IPR053144">
    <property type="entry name" value="Acetyltransferase_Butenolide"/>
</dbReference>
<dbReference type="PROSITE" id="PS51186">
    <property type="entry name" value="GNAT"/>
    <property type="match status" value="1"/>
</dbReference>
<gene>
    <name evidence="2" type="ORF">BU058_05545</name>
</gene>
<dbReference type="Pfam" id="PF13508">
    <property type="entry name" value="Acetyltransf_7"/>
    <property type="match status" value="1"/>
</dbReference>
<accession>A0A9Q6HQ78</accession>
<feature type="domain" description="N-acetyltransferase" evidence="1">
    <location>
        <begin position="4"/>
        <end position="133"/>
    </location>
</feature>
<organism evidence="2 3">
    <name type="scientific">Staphylococcus succinus</name>
    <dbReference type="NCBI Taxonomy" id="61015"/>
    <lineage>
        <taxon>Bacteria</taxon>
        <taxon>Bacillati</taxon>
        <taxon>Bacillota</taxon>
        <taxon>Bacilli</taxon>
        <taxon>Bacillales</taxon>
        <taxon>Staphylococcaceae</taxon>
        <taxon>Staphylococcus</taxon>
    </lineage>
</organism>
<dbReference type="RefSeq" id="WP_073505656.1">
    <property type="nucleotide sequence ID" value="NZ_CP018199.1"/>
</dbReference>